<evidence type="ECO:0000256" key="12">
    <source>
        <dbReference type="SAM" id="Phobius"/>
    </source>
</evidence>
<dbReference type="PANTHER" id="PTHR46062">
    <property type="entry name" value="STEROL REGULATORY ELEMENT-BINDING PROTEIN"/>
    <property type="match status" value="1"/>
</dbReference>
<evidence type="ECO:0000256" key="3">
    <source>
        <dbReference type="ARBA" id="ARBA00022692"/>
    </source>
</evidence>
<keyword evidence="5 12" id="KW-1133">Transmembrane helix</keyword>
<keyword evidence="9" id="KW-0804">Transcription</keyword>
<accession>A0A2J7RQE5</accession>
<comment type="caution">
    <text evidence="14">The sequence shown here is derived from an EMBL/GenBank/DDBJ whole genome shotgun (WGS) entry which is preliminary data.</text>
</comment>
<feature type="compositionally biased region" description="Polar residues" evidence="11">
    <location>
        <begin position="1"/>
        <end position="15"/>
    </location>
</feature>
<protein>
    <recommendedName>
        <fullName evidence="13">BHLH domain-containing protein</fullName>
    </recommendedName>
</protein>
<evidence type="ECO:0000256" key="1">
    <source>
        <dbReference type="ARBA" id="ARBA00004123"/>
    </source>
</evidence>
<dbReference type="Proteomes" id="UP000235965">
    <property type="component" value="Unassembled WGS sequence"/>
</dbReference>
<proteinExistence type="predicted"/>
<evidence type="ECO:0000256" key="10">
    <source>
        <dbReference type="ARBA" id="ARBA00023242"/>
    </source>
</evidence>
<evidence type="ECO:0000256" key="11">
    <source>
        <dbReference type="SAM" id="MobiDB-lite"/>
    </source>
</evidence>
<dbReference type="SMART" id="SM00353">
    <property type="entry name" value="HLH"/>
    <property type="match status" value="1"/>
</dbReference>
<sequence>MANSGVWSNSQQQEMSEFDNGDTFPTGDGFNLAELSGLDDLITNCENELFSKSSNFFTDETLLSQLAEEPLEMDDDVSFDFLNLPNTLECIMQPHPPQPQPQPPVPPPPSQPPLQQHQKLQQNLQHHLSNMFCTTSTTLPQVKQKSNVLIPSQELISSVPSHIVSSSSLTSLTSPQNTQESNVIPSSMQHRVAAPVCTVTQSPTAILLHSTGVTQSAQQQNQNPSLTLGSLQTSIPGQQQINLQPAPAATALQNSHIQLQLQALKHRQQSIKHSSAQNQLLTLQRMRQLPADNMQQVLVQAQLLKSEPQLSPAAVIYTTAPVTSVTVTPSGNATPAPASIHTLVNTAHGAILATGIPLVLDADKLPINRITAIAPPLREPKVKEGKRSAHNAIERRYRTSINDKIVELKNMVVGNDAKLNKSAILRKAIDYIRYLQNSNAKLKQENMTLKMAAQKPLKELLTDPVTTADMVKDECSGPITPPHSDESSPSSSPPHSDSSLPPSPEDPYSAEMDIKEEDDDIISVNLSKGMLDHSRMALCIFMLAVITFNPFGMILNKFVDSSKDYSATIIEGRTLQNFDSSESGIWHWVGSSLFLWIFNSILLLSCLIKLFVYGDPVIQAKSKESVTFFRHRRQADFDLSKGDLAAGNQELRRCLQAFGRSLPASKLELLSSTVWHIIRQILHRVWIGRWLAKYAGGFFVDSMTRREAMNSAKELALLYHHLHQLHLVNGSTDGHLTGLVLAFSAVNMAEASSDLLSPEELADIYVAAALRVKESCPSFLQFFNRFYLSLARHVCFKRCRRVPVRLQWLFTAYGHRFFVSHHWSYGCVTGSTFSSLGNRADPLAYVMRVYREHLLDQALQTLLAPGGRLDACDEDPLRRTQTSDVLTYVQLLMENADAAGSQGDETPSLISRNIQVTYAEDELAHWWSGVVGVAAYWLLGGDALAERLYPRVETVPECLCKQNDPLTHAVLAAFGSRRASLSLSHHHPGINLSSKAVLKLCNTAGQYLDDSLTYSSCKQASSTVHLVQLLVCDWLLETRTAVWEKEKQEIDGSGPVPVADAVLSGFQRDLSSLRRLTEHISSALPRVFLYEATARMMAGASPGRTQQLLDRSLRHRHSRTSLICGKDKNQQEAGGDREHATALYMACRHLPTPLLSSPGERAGMLAEAAKTLERIGDQKRLQDCYHLMKSLGSSSVTN</sequence>
<keyword evidence="6" id="KW-0805">Transcription regulation</keyword>
<evidence type="ECO:0000256" key="8">
    <source>
        <dbReference type="ARBA" id="ARBA00023136"/>
    </source>
</evidence>
<evidence type="ECO:0000313" key="14">
    <source>
        <dbReference type="EMBL" id="PNF43047.1"/>
    </source>
</evidence>
<dbReference type="CDD" id="cd11394">
    <property type="entry name" value="bHLHzip_SREBP"/>
    <property type="match status" value="1"/>
</dbReference>
<dbReference type="AlphaFoldDB" id="A0A2J7RQE5"/>
<name>A0A2J7RQE5_9NEOP</name>
<dbReference type="GO" id="GO:0000978">
    <property type="term" value="F:RNA polymerase II cis-regulatory region sequence-specific DNA binding"/>
    <property type="evidence" value="ECO:0007669"/>
    <property type="project" value="TreeGrafter"/>
</dbReference>
<evidence type="ECO:0000256" key="2">
    <source>
        <dbReference type="ARBA" id="ARBA00004477"/>
    </source>
</evidence>
<dbReference type="FunCoup" id="A0A2J7RQE5">
    <property type="interactions" value="834"/>
</dbReference>
<dbReference type="EMBL" id="NEVH01001340">
    <property type="protein sequence ID" value="PNF43047.1"/>
    <property type="molecule type" value="Genomic_DNA"/>
</dbReference>
<dbReference type="GO" id="GO:0046983">
    <property type="term" value="F:protein dimerization activity"/>
    <property type="evidence" value="ECO:0007669"/>
    <property type="project" value="InterPro"/>
</dbReference>
<feature type="transmembrane region" description="Helical" evidence="12">
    <location>
        <begin position="593"/>
        <end position="613"/>
    </location>
</feature>
<keyword evidence="10" id="KW-0539">Nucleus</keyword>
<dbReference type="GO" id="GO:0005789">
    <property type="term" value="C:endoplasmic reticulum membrane"/>
    <property type="evidence" value="ECO:0007669"/>
    <property type="project" value="UniProtKB-SubCell"/>
</dbReference>
<dbReference type="InterPro" id="IPR036638">
    <property type="entry name" value="HLH_DNA-bd_sf"/>
</dbReference>
<dbReference type="SUPFAM" id="SSF47459">
    <property type="entry name" value="HLH, helix-loop-helix DNA-binding domain"/>
    <property type="match status" value="1"/>
</dbReference>
<evidence type="ECO:0000313" key="15">
    <source>
        <dbReference type="Proteomes" id="UP000235965"/>
    </source>
</evidence>
<dbReference type="PANTHER" id="PTHR46062:SF1">
    <property type="entry name" value="LP12374P"/>
    <property type="match status" value="1"/>
</dbReference>
<dbReference type="Pfam" id="PF00010">
    <property type="entry name" value="HLH"/>
    <property type="match status" value="1"/>
</dbReference>
<dbReference type="FunFam" id="4.10.280.10:FF:000098">
    <property type="entry name" value="Sterol regulatory element-binding protein"/>
    <property type="match status" value="1"/>
</dbReference>
<evidence type="ECO:0000259" key="13">
    <source>
        <dbReference type="PROSITE" id="PS50888"/>
    </source>
</evidence>
<dbReference type="InterPro" id="IPR011598">
    <property type="entry name" value="bHLH_dom"/>
</dbReference>
<keyword evidence="7" id="KW-0238">DNA-binding</keyword>
<dbReference type="OrthoDB" id="2133190at2759"/>
<evidence type="ECO:0000256" key="4">
    <source>
        <dbReference type="ARBA" id="ARBA00022824"/>
    </source>
</evidence>
<evidence type="ECO:0000256" key="7">
    <source>
        <dbReference type="ARBA" id="ARBA00023125"/>
    </source>
</evidence>
<dbReference type="InParanoid" id="A0A2J7RQE5"/>
<dbReference type="Gene3D" id="4.10.280.10">
    <property type="entry name" value="Helix-loop-helix DNA-binding domain"/>
    <property type="match status" value="1"/>
</dbReference>
<reference evidence="14 15" key="1">
    <citation type="submission" date="2017-12" db="EMBL/GenBank/DDBJ databases">
        <title>Hemimetabolous genomes reveal molecular basis of termite eusociality.</title>
        <authorList>
            <person name="Harrison M.C."/>
            <person name="Jongepier E."/>
            <person name="Robertson H.M."/>
            <person name="Arning N."/>
            <person name="Bitard-Feildel T."/>
            <person name="Chao H."/>
            <person name="Childers C.P."/>
            <person name="Dinh H."/>
            <person name="Doddapaneni H."/>
            <person name="Dugan S."/>
            <person name="Gowin J."/>
            <person name="Greiner C."/>
            <person name="Han Y."/>
            <person name="Hu H."/>
            <person name="Hughes D.S.T."/>
            <person name="Huylmans A.-K."/>
            <person name="Kemena C."/>
            <person name="Kremer L.P.M."/>
            <person name="Lee S.L."/>
            <person name="Lopez-Ezquerra A."/>
            <person name="Mallet L."/>
            <person name="Monroy-Kuhn J.M."/>
            <person name="Moser A."/>
            <person name="Murali S.C."/>
            <person name="Muzny D.M."/>
            <person name="Otani S."/>
            <person name="Piulachs M.-D."/>
            <person name="Poelchau M."/>
            <person name="Qu J."/>
            <person name="Schaub F."/>
            <person name="Wada-Katsumata A."/>
            <person name="Worley K.C."/>
            <person name="Xie Q."/>
            <person name="Ylla G."/>
            <person name="Poulsen M."/>
            <person name="Gibbs R.A."/>
            <person name="Schal C."/>
            <person name="Richards S."/>
            <person name="Belles X."/>
            <person name="Korb J."/>
            <person name="Bornberg-Bauer E."/>
        </authorList>
    </citation>
    <scope>NUCLEOTIDE SEQUENCE [LARGE SCALE GENOMIC DNA]</scope>
    <source>
        <tissue evidence="14">Whole body</tissue>
    </source>
</reference>
<gene>
    <name evidence="14" type="ORF">B7P43_G05564</name>
</gene>
<dbReference type="GO" id="GO:0000981">
    <property type="term" value="F:DNA-binding transcription factor activity, RNA polymerase II-specific"/>
    <property type="evidence" value="ECO:0007669"/>
    <property type="project" value="TreeGrafter"/>
</dbReference>
<keyword evidence="3 12" id="KW-0812">Transmembrane</keyword>
<dbReference type="STRING" id="105785.A0A2J7RQE5"/>
<comment type="subcellular location">
    <subcellularLocation>
        <location evidence="2">Endoplasmic reticulum membrane</location>
        <topology evidence="2">Multi-pass membrane protein</topology>
    </subcellularLocation>
    <subcellularLocation>
        <location evidence="1">Nucleus</location>
    </subcellularLocation>
</comment>
<feature type="compositionally biased region" description="Low complexity" evidence="11">
    <location>
        <begin position="487"/>
        <end position="500"/>
    </location>
</feature>
<evidence type="ECO:0000256" key="5">
    <source>
        <dbReference type="ARBA" id="ARBA00022989"/>
    </source>
</evidence>
<feature type="domain" description="BHLH" evidence="13">
    <location>
        <begin position="385"/>
        <end position="435"/>
    </location>
</feature>
<feature type="compositionally biased region" description="Pro residues" evidence="11">
    <location>
        <begin position="94"/>
        <end position="112"/>
    </location>
</feature>
<feature type="compositionally biased region" description="Low complexity" evidence="11">
    <location>
        <begin position="113"/>
        <end position="122"/>
    </location>
</feature>
<dbReference type="PROSITE" id="PS50888">
    <property type="entry name" value="BHLH"/>
    <property type="match status" value="1"/>
</dbReference>
<evidence type="ECO:0000256" key="9">
    <source>
        <dbReference type="ARBA" id="ARBA00023163"/>
    </source>
</evidence>
<keyword evidence="15" id="KW-1185">Reference proteome</keyword>
<evidence type="ECO:0000256" key="6">
    <source>
        <dbReference type="ARBA" id="ARBA00023015"/>
    </source>
</evidence>
<feature type="region of interest" description="Disordered" evidence="11">
    <location>
        <begin position="471"/>
        <end position="510"/>
    </location>
</feature>
<feature type="region of interest" description="Disordered" evidence="11">
    <location>
        <begin position="89"/>
        <end position="122"/>
    </location>
</feature>
<feature type="transmembrane region" description="Helical" evidence="12">
    <location>
        <begin position="536"/>
        <end position="555"/>
    </location>
</feature>
<feature type="region of interest" description="Disordered" evidence="11">
    <location>
        <begin position="1"/>
        <end position="25"/>
    </location>
</feature>
<organism evidence="14 15">
    <name type="scientific">Cryptotermes secundus</name>
    <dbReference type="NCBI Taxonomy" id="105785"/>
    <lineage>
        <taxon>Eukaryota</taxon>
        <taxon>Metazoa</taxon>
        <taxon>Ecdysozoa</taxon>
        <taxon>Arthropoda</taxon>
        <taxon>Hexapoda</taxon>
        <taxon>Insecta</taxon>
        <taxon>Pterygota</taxon>
        <taxon>Neoptera</taxon>
        <taxon>Polyneoptera</taxon>
        <taxon>Dictyoptera</taxon>
        <taxon>Blattodea</taxon>
        <taxon>Blattoidea</taxon>
        <taxon>Termitoidae</taxon>
        <taxon>Kalotermitidae</taxon>
        <taxon>Cryptotermitinae</taxon>
        <taxon>Cryptotermes</taxon>
    </lineage>
</organism>
<keyword evidence="8 12" id="KW-0472">Membrane</keyword>
<keyword evidence="4" id="KW-0256">Endoplasmic reticulum</keyword>
<dbReference type="GO" id="GO:0005634">
    <property type="term" value="C:nucleus"/>
    <property type="evidence" value="ECO:0007669"/>
    <property type="project" value="UniProtKB-SubCell"/>
</dbReference>